<comment type="caution">
    <text evidence="1">The sequence shown here is derived from an EMBL/GenBank/DDBJ whole genome shotgun (WGS) entry which is preliminary data.</text>
</comment>
<dbReference type="RefSeq" id="WP_184103059.1">
    <property type="nucleotide sequence ID" value="NZ_JACHHN010000011.1"/>
</dbReference>
<dbReference type="PROSITE" id="PS51318">
    <property type="entry name" value="TAT"/>
    <property type="match status" value="1"/>
</dbReference>
<sequence>MTDRHNEFQAERRRLLQWLGAGAAASTLTWSGKLFAAASNTDTRFLLVFLRGGYDATSLLVPVNSADYYSVRPNIAISKTDALPLSNDWGLHPALKDSLFPLWQRAEIAFVPFAGTDDLTRSHFETQDSIELGQPTSGHRNYQSGFMNRLAQQIQGVQAISFTGTLPVCCTGPINIPNVALQDANRAPFDDRQSKLLAAMYDNHPLGAQVKEGLNLRQGVAKMLQDEMMAANRGAVSTRGFEDQARRMGRLMREQYRLGFVDVGGWDTHVNQGNANGVLAANLNSLGKGLAAFAQESGDAWSKTVVVVVSEFGRTFRENGNKGTDHGHGSVYWVLGGGIHGGQIAGEQQEVSIPKLFQNRDWPVLNDYRAMLGGMFTHLYGFTGQQVEAVFPGVKPVEMKLV</sequence>
<evidence type="ECO:0000313" key="2">
    <source>
        <dbReference type="Proteomes" id="UP000543030"/>
    </source>
</evidence>
<dbReference type="PANTHER" id="PTHR43737">
    <property type="entry name" value="BLL7424 PROTEIN"/>
    <property type="match status" value="1"/>
</dbReference>
<gene>
    <name evidence="1" type="ORF">HNQ50_004170</name>
</gene>
<dbReference type="AlphaFoldDB" id="A0A840RML6"/>
<evidence type="ECO:0000313" key="1">
    <source>
        <dbReference type="EMBL" id="MBB5193413.1"/>
    </source>
</evidence>
<organism evidence="1 2">
    <name type="scientific">Silvimonas terrae</name>
    <dbReference type="NCBI Taxonomy" id="300266"/>
    <lineage>
        <taxon>Bacteria</taxon>
        <taxon>Pseudomonadati</taxon>
        <taxon>Pseudomonadota</taxon>
        <taxon>Betaproteobacteria</taxon>
        <taxon>Neisseriales</taxon>
        <taxon>Chitinibacteraceae</taxon>
        <taxon>Silvimonas</taxon>
    </lineage>
</organism>
<dbReference type="PANTHER" id="PTHR43737:SF1">
    <property type="entry name" value="DUF1501 DOMAIN-CONTAINING PROTEIN"/>
    <property type="match status" value="1"/>
</dbReference>
<dbReference type="EMBL" id="JACHHN010000011">
    <property type="protein sequence ID" value="MBB5193413.1"/>
    <property type="molecule type" value="Genomic_DNA"/>
</dbReference>
<dbReference type="Pfam" id="PF07394">
    <property type="entry name" value="DUF1501"/>
    <property type="match status" value="1"/>
</dbReference>
<proteinExistence type="predicted"/>
<reference evidence="1 2" key="1">
    <citation type="submission" date="2020-08" db="EMBL/GenBank/DDBJ databases">
        <title>Genomic Encyclopedia of Type Strains, Phase IV (KMG-IV): sequencing the most valuable type-strain genomes for metagenomic binning, comparative biology and taxonomic classification.</title>
        <authorList>
            <person name="Goeker M."/>
        </authorList>
    </citation>
    <scope>NUCLEOTIDE SEQUENCE [LARGE SCALE GENOMIC DNA]</scope>
    <source>
        <strain evidence="1 2">DSM 18233</strain>
    </source>
</reference>
<protein>
    <submittedName>
        <fullName evidence="1">Uncharacterized protein (DUF1501 family)</fullName>
    </submittedName>
</protein>
<accession>A0A840RML6</accession>
<dbReference type="Proteomes" id="UP000543030">
    <property type="component" value="Unassembled WGS sequence"/>
</dbReference>
<dbReference type="InterPro" id="IPR010869">
    <property type="entry name" value="DUF1501"/>
</dbReference>
<keyword evidence="2" id="KW-1185">Reference proteome</keyword>
<name>A0A840RML6_9NEIS</name>
<dbReference type="InterPro" id="IPR006311">
    <property type="entry name" value="TAT_signal"/>
</dbReference>